<dbReference type="OrthoDB" id="3231855at2759"/>
<dbReference type="AlphaFoldDB" id="A0A409VPP2"/>
<dbReference type="EMBL" id="NHYD01003962">
    <property type="protein sequence ID" value="PPQ68208.1"/>
    <property type="molecule type" value="Genomic_DNA"/>
</dbReference>
<dbReference type="PANTHER" id="PTHR47417:SF1">
    <property type="entry name" value="SMR DOMAIN-CONTAINING PROTEIN YPL199C"/>
    <property type="match status" value="1"/>
</dbReference>
<gene>
    <name evidence="4" type="ORF">CVT25_015040</name>
</gene>
<name>A0A409VPP2_PSICY</name>
<dbReference type="PANTHER" id="PTHR47417">
    <property type="entry name" value="SMR DOMAIN-CONTAINING PROTEIN YPL199C"/>
    <property type="match status" value="1"/>
</dbReference>
<organism evidence="4 5">
    <name type="scientific">Psilocybe cyanescens</name>
    <dbReference type="NCBI Taxonomy" id="93625"/>
    <lineage>
        <taxon>Eukaryota</taxon>
        <taxon>Fungi</taxon>
        <taxon>Dikarya</taxon>
        <taxon>Basidiomycota</taxon>
        <taxon>Agaricomycotina</taxon>
        <taxon>Agaricomycetes</taxon>
        <taxon>Agaricomycetidae</taxon>
        <taxon>Agaricales</taxon>
        <taxon>Agaricineae</taxon>
        <taxon>Strophariaceae</taxon>
        <taxon>Psilocybe</taxon>
    </lineage>
</organism>
<dbReference type="InterPro" id="IPR036063">
    <property type="entry name" value="Smr_dom_sf"/>
</dbReference>
<comment type="caution">
    <text evidence="4">The sequence shown here is derived from an EMBL/GenBank/DDBJ whole genome shotgun (WGS) entry which is preliminary data.</text>
</comment>
<dbReference type="STRING" id="93625.A0A409VPP2"/>
<proteinExistence type="predicted"/>
<dbReference type="SMART" id="SM01162">
    <property type="entry name" value="DUF1771"/>
    <property type="match status" value="1"/>
</dbReference>
<dbReference type="SMART" id="SM00463">
    <property type="entry name" value="SMR"/>
    <property type="match status" value="1"/>
</dbReference>
<feature type="domain" description="Smr" evidence="3">
    <location>
        <begin position="178"/>
        <end position="254"/>
    </location>
</feature>
<dbReference type="InterPro" id="IPR002625">
    <property type="entry name" value="Smr_dom"/>
</dbReference>
<sequence>MWSQLLKSILGLFCNTSTSTDEKPHQLPQQTPQYPPHGQHQQQGHGQPAPQWPHSPSPPITTPHKYQDANQINQHNEHYLSLRSQANEHGDLMAKSFKESHEAYSRGDGALAKELSNQGKDHQRKMEQLNRQASDFIFIGFFDSLLYEYSRNEFLSSTFQKTTRLKINCPGFRKPGEVDLHGLYVKEAIHRADQAIQRAKQQGQPQINFIVGKGLHSQGGVAKIKPAIEELIQKHQLVARMDPNNAGVLIVLIDSQPGQRGIGADEISHRLERNEESCIIM</sequence>
<protein>
    <recommendedName>
        <fullName evidence="3">Smr domain-containing protein</fullName>
    </recommendedName>
</protein>
<keyword evidence="5" id="KW-1185">Reference proteome</keyword>
<dbReference type="InParanoid" id="A0A409VPP2"/>
<dbReference type="FunCoup" id="A0A409VPP2">
    <property type="interactions" value="3"/>
</dbReference>
<dbReference type="SUPFAM" id="SSF160443">
    <property type="entry name" value="SMR domain-like"/>
    <property type="match status" value="1"/>
</dbReference>
<dbReference type="Gene3D" id="3.30.1370.110">
    <property type="match status" value="1"/>
</dbReference>
<feature type="chain" id="PRO_5019227579" description="Smr domain-containing protein" evidence="2">
    <location>
        <begin position="21"/>
        <end position="281"/>
    </location>
</feature>
<dbReference type="Pfam" id="PF08590">
    <property type="entry name" value="DUF1771"/>
    <property type="match status" value="1"/>
</dbReference>
<evidence type="ECO:0000256" key="2">
    <source>
        <dbReference type="SAM" id="SignalP"/>
    </source>
</evidence>
<feature type="region of interest" description="Disordered" evidence="1">
    <location>
        <begin position="17"/>
        <end position="66"/>
    </location>
</feature>
<evidence type="ECO:0000313" key="5">
    <source>
        <dbReference type="Proteomes" id="UP000283269"/>
    </source>
</evidence>
<keyword evidence="2" id="KW-0732">Signal</keyword>
<dbReference type="InterPro" id="IPR013899">
    <property type="entry name" value="DUF1771"/>
</dbReference>
<feature type="signal peptide" evidence="2">
    <location>
        <begin position="1"/>
        <end position="20"/>
    </location>
</feature>
<feature type="compositionally biased region" description="Pro residues" evidence="1">
    <location>
        <begin position="50"/>
        <end position="61"/>
    </location>
</feature>
<evidence type="ECO:0000256" key="1">
    <source>
        <dbReference type="SAM" id="MobiDB-lite"/>
    </source>
</evidence>
<dbReference type="Proteomes" id="UP000283269">
    <property type="component" value="Unassembled WGS sequence"/>
</dbReference>
<evidence type="ECO:0000259" key="3">
    <source>
        <dbReference type="PROSITE" id="PS50828"/>
    </source>
</evidence>
<dbReference type="PROSITE" id="PS50828">
    <property type="entry name" value="SMR"/>
    <property type="match status" value="1"/>
</dbReference>
<evidence type="ECO:0000313" key="4">
    <source>
        <dbReference type="EMBL" id="PPQ68208.1"/>
    </source>
</evidence>
<dbReference type="InterPro" id="IPR053020">
    <property type="entry name" value="Smr_domain_protein"/>
</dbReference>
<feature type="compositionally biased region" description="Low complexity" evidence="1">
    <location>
        <begin position="28"/>
        <end position="49"/>
    </location>
</feature>
<accession>A0A409VPP2</accession>
<dbReference type="Pfam" id="PF01713">
    <property type="entry name" value="Smr"/>
    <property type="match status" value="1"/>
</dbReference>
<reference evidence="4 5" key="1">
    <citation type="journal article" date="2018" name="Evol. Lett.">
        <title>Horizontal gene cluster transfer increased hallucinogenic mushroom diversity.</title>
        <authorList>
            <person name="Reynolds H.T."/>
            <person name="Vijayakumar V."/>
            <person name="Gluck-Thaler E."/>
            <person name="Korotkin H.B."/>
            <person name="Matheny P.B."/>
            <person name="Slot J.C."/>
        </authorList>
    </citation>
    <scope>NUCLEOTIDE SEQUENCE [LARGE SCALE GENOMIC DNA]</scope>
    <source>
        <strain evidence="4 5">2631</strain>
    </source>
</reference>